<feature type="transmembrane region" description="Helical" evidence="1">
    <location>
        <begin position="172"/>
        <end position="191"/>
    </location>
</feature>
<dbReference type="InterPro" id="IPR052163">
    <property type="entry name" value="DGC-Regulatory_Protein"/>
</dbReference>
<keyword evidence="3" id="KW-0808">Transferase</keyword>
<name>A0ABW0GQU1_9MICO</name>
<dbReference type="InterPro" id="IPR000160">
    <property type="entry name" value="GGDEF_dom"/>
</dbReference>
<dbReference type="PANTHER" id="PTHR46663">
    <property type="entry name" value="DIGUANYLATE CYCLASE DGCT-RELATED"/>
    <property type="match status" value="1"/>
</dbReference>
<dbReference type="EC" id="2.7.7.65" evidence="3"/>
<dbReference type="RefSeq" id="WP_340269919.1">
    <property type="nucleotide sequence ID" value="NZ_JBBEOG010000005.1"/>
</dbReference>
<dbReference type="PROSITE" id="PS50887">
    <property type="entry name" value="GGDEF"/>
    <property type="match status" value="1"/>
</dbReference>
<dbReference type="Gene3D" id="3.30.70.270">
    <property type="match status" value="1"/>
</dbReference>
<keyword evidence="4" id="KW-1185">Reference proteome</keyword>
<dbReference type="Proteomes" id="UP001596122">
    <property type="component" value="Unassembled WGS sequence"/>
</dbReference>
<dbReference type="SUPFAM" id="SSF55073">
    <property type="entry name" value="Nucleotide cyclase"/>
    <property type="match status" value="1"/>
</dbReference>
<organism evidence="3 4">
    <name type="scientific">Aquipuribacter nitratireducens</name>
    <dbReference type="NCBI Taxonomy" id="650104"/>
    <lineage>
        <taxon>Bacteria</taxon>
        <taxon>Bacillati</taxon>
        <taxon>Actinomycetota</taxon>
        <taxon>Actinomycetes</taxon>
        <taxon>Micrococcales</taxon>
        <taxon>Intrasporangiaceae</taxon>
        <taxon>Aquipuribacter</taxon>
    </lineage>
</organism>
<dbReference type="InterPro" id="IPR029787">
    <property type="entry name" value="Nucleotide_cyclase"/>
</dbReference>
<reference evidence="4" key="1">
    <citation type="journal article" date="2019" name="Int. J. Syst. Evol. Microbiol.">
        <title>The Global Catalogue of Microorganisms (GCM) 10K type strain sequencing project: providing services to taxonomists for standard genome sequencing and annotation.</title>
        <authorList>
            <consortium name="The Broad Institute Genomics Platform"/>
            <consortium name="The Broad Institute Genome Sequencing Center for Infectious Disease"/>
            <person name="Wu L."/>
            <person name="Ma J."/>
        </authorList>
    </citation>
    <scope>NUCLEOTIDE SEQUENCE [LARGE SCALE GENOMIC DNA]</scope>
    <source>
        <strain evidence="4">CCUG 43114</strain>
    </source>
</reference>
<comment type="caution">
    <text evidence="3">The sequence shown here is derived from an EMBL/GenBank/DDBJ whole genome shotgun (WGS) entry which is preliminary data.</text>
</comment>
<evidence type="ECO:0000256" key="1">
    <source>
        <dbReference type="SAM" id="Phobius"/>
    </source>
</evidence>
<dbReference type="SMART" id="SM00267">
    <property type="entry name" value="GGDEF"/>
    <property type="match status" value="1"/>
</dbReference>
<sequence>MTGAGRRVDAVTASTALVVVVLGVFAAWAVQALWVTTAGVAETTTRVAAYQHLQDAVAAQAFAEAGYRRAPSPAARLRLDAAVADVAASAARLSTDADRGDGAMLSYLLVLNDRYVDEARRTLDAPVDGAVGDRVAGPALDAVEDLVQAAIVAAQDDVARAVDRQRRLVQSLAVLLPAVLCVAAVSLALGARANRARVHRLHDVASDAERRAQVDALTGIGNRRAFERAWATHLATGDAVAVLLLDVDHFKQVNDTHGHTVGDAVLVEVARRLRRVLRPRDVVVRLGGDEFAVLLVECTDADATAVRVQQAVTQPLAVGEVVLVPSVSIGITTRSWQELSRAVQDADTALYEAKRRGRGTYCVAPTTSLTGSTPTR</sequence>
<evidence type="ECO:0000259" key="2">
    <source>
        <dbReference type="PROSITE" id="PS50887"/>
    </source>
</evidence>
<dbReference type="PANTHER" id="PTHR46663:SF4">
    <property type="entry name" value="DIGUANYLATE CYCLASE DGCT-RELATED"/>
    <property type="match status" value="1"/>
</dbReference>
<keyword evidence="1" id="KW-0472">Membrane</keyword>
<gene>
    <name evidence="3" type="ORF">ACFPJ6_14680</name>
</gene>
<proteinExistence type="predicted"/>
<dbReference type="GO" id="GO:0052621">
    <property type="term" value="F:diguanylate cyclase activity"/>
    <property type="evidence" value="ECO:0007669"/>
    <property type="project" value="UniProtKB-EC"/>
</dbReference>
<dbReference type="NCBIfam" id="TIGR00254">
    <property type="entry name" value="GGDEF"/>
    <property type="match status" value="1"/>
</dbReference>
<dbReference type="InterPro" id="IPR043128">
    <property type="entry name" value="Rev_trsase/Diguanyl_cyclase"/>
</dbReference>
<dbReference type="Pfam" id="PF00990">
    <property type="entry name" value="GGDEF"/>
    <property type="match status" value="1"/>
</dbReference>
<evidence type="ECO:0000313" key="4">
    <source>
        <dbReference type="Proteomes" id="UP001596122"/>
    </source>
</evidence>
<protein>
    <submittedName>
        <fullName evidence="3">Diguanylate cyclase domain-containing protein</fullName>
        <ecNumber evidence="3">2.7.7.65</ecNumber>
    </submittedName>
</protein>
<evidence type="ECO:0000313" key="3">
    <source>
        <dbReference type="EMBL" id="MFC5382019.1"/>
    </source>
</evidence>
<keyword evidence="1" id="KW-0812">Transmembrane</keyword>
<dbReference type="CDD" id="cd01949">
    <property type="entry name" value="GGDEF"/>
    <property type="match status" value="1"/>
</dbReference>
<keyword evidence="1" id="KW-1133">Transmembrane helix</keyword>
<feature type="domain" description="GGDEF" evidence="2">
    <location>
        <begin position="238"/>
        <end position="366"/>
    </location>
</feature>
<dbReference type="EMBL" id="JBHSLD010000014">
    <property type="protein sequence ID" value="MFC5382019.1"/>
    <property type="molecule type" value="Genomic_DNA"/>
</dbReference>
<accession>A0ABW0GQU1</accession>
<keyword evidence="3" id="KW-0548">Nucleotidyltransferase</keyword>